<evidence type="ECO:0000313" key="5">
    <source>
        <dbReference type="Proteomes" id="UP000235703"/>
    </source>
</evidence>
<evidence type="ECO:0000256" key="2">
    <source>
        <dbReference type="ARBA" id="ARBA00022898"/>
    </source>
</evidence>
<dbReference type="InterPro" id="IPR001926">
    <property type="entry name" value="TrpB-like_PALP"/>
</dbReference>
<sequence>MTARRVVTNPFAAPEAVVSTADTGAVVPRTFHQSLPGYAPTPLRALPAAAGVLGVAEVYLKDESERIGTPSFKILGASWATCRVLAGWLGVDVAEVAEFAQLRARLGAALEKSGQTLTLAAATDGNHGRAVAVMARLLGLRARIFVPAGMAPARIAAIESEGAVIEVVDGGYDDAIRRSAEVASDDVLVVSDTSWEGYTDPPAWVIDGYSTMMAEVHEAIAAGEAKAPTVVAAQIGVGAFAAAAVRGFARRQGPRLIGVEPTLADCVTASIECGEMTEIPGPQTSIMAGLNCGTPSQIAWPDMRHGFDAFATVTDDDAREAMRLLARDEVVSGESGAAGLAGLLAHREQLELSAEDVVLVFSTEGATDAAAYQEIIGS</sequence>
<dbReference type="Proteomes" id="UP000235703">
    <property type="component" value="Unassembled WGS sequence"/>
</dbReference>
<name>A0A2N6PGS8_9MICO</name>
<evidence type="ECO:0000313" key="4">
    <source>
        <dbReference type="EMBL" id="PMB97879.1"/>
    </source>
</evidence>
<organism evidence="4 5">
    <name type="scientific">Brevibacterium luteolum</name>
    <dbReference type="NCBI Taxonomy" id="199591"/>
    <lineage>
        <taxon>Bacteria</taxon>
        <taxon>Bacillati</taxon>
        <taxon>Actinomycetota</taxon>
        <taxon>Actinomycetes</taxon>
        <taxon>Micrococcales</taxon>
        <taxon>Brevibacteriaceae</taxon>
        <taxon>Brevibacterium</taxon>
    </lineage>
</organism>
<gene>
    <name evidence="4" type="ORF">CJ198_08600</name>
</gene>
<dbReference type="Pfam" id="PF00291">
    <property type="entry name" value="PALP"/>
    <property type="match status" value="1"/>
</dbReference>
<dbReference type="EMBL" id="PNFZ01000004">
    <property type="protein sequence ID" value="PMB97879.1"/>
    <property type="molecule type" value="Genomic_DNA"/>
</dbReference>
<dbReference type="RefSeq" id="WP_102162226.1">
    <property type="nucleotide sequence ID" value="NZ_PNFZ01000004.1"/>
</dbReference>
<proteinExistence type="predicted"/>
<dbReference type="AlphaFoldDB" id="A0A2N6PGS8"/>
<comment type="cofactor">
    <cofactor evidence="1">
        <name>pyridoxal 5'-phosphate</name>
        <dbReference type="ChEBI" id="CHEBI:597326"/>
    </cofactor>
</comment>
<protein>
    <submittedName>
        <fullName evidence="4">Diaminopropionate ammonia-lyase</fullName>
    </submittedName>
</protein>
<dbReference type="NCBIfam" id="NF006058">
    <property type="entry name" value="PRK08206.1"/>
    <property type="match status" value="1"/>
</dbReference>
<dbReference type="GO" id="GO:0016829">
    <property type="term" value="F:lyase activity"/>
    <property type="evidence" value="ECO:0007669"/>
    <property type="project" value="UniProtKB-KW"/>
</dbReference>
<feature type="domain" description="Tryptophan synthase beta chain-like PALP" evidence="3">
    <location>
        <begin position="36"/>
        <end position="362"/>
    </location>
</feature>
<dbReference type="SUPFAM" id="SSF53686">
    <property type="entry name" value="Tryptophan synthase beta subunit-like PLP-dependent enzymes"/>
    <property type="match status" value="1"/>
</dbReference>
<keyword evidence="5" id="KW-1185">Reference proteome</keyword>
<dbReference type="OrthoDB" id="34584at2"/>
<dbReference type="GO" id="GO:1901605">
    <property type="term" value="P:alpha-amino acid metabolic process"/>
    <property type="evidence" value="ECO:0007669"/>
    <property type="project" value="UniProtKB-ARBA"/>
</dbReference>
<dbReference type="Gene3D" id="3.40.50.1100">
    <property type="match status" value="3"/>
</dbReference>
<reference evidence="4 5" key="1">
    <citation type="submission" date="2017-09" db="EMBL/GenBank/DDBJ databases">
        <title>Bacterial strain isolated from the female urinary microbiota.</title>
        <authorList>
            <person name="Thomas-White K."/>
            <person name="Kumar N."/>
            <person name="Forster S."/>
            <person name="Putonti C."/>
            <person name="Lawley T."/>
            <person name="Wolfe A.J."/>
        </authorList>
    </citation>
    <scope>NUCLEOTIDE SEQUENCE [LARGE SCALE GENOMIC DNA]</scope>
    <source>
        <strain evidence="4 5">UMB0680</strain>
    </source>
</reference>
<evidence type="ECO:0000259" key="3">
    <source>
        <dbReference type="Pfam" id="PF00291"/>
    </source>
</evidence>
<dbReference type="PANTHER" id="PTHR42937:SF1">
    <property type="entry name" value="DIAMINOPROPIONATE AMMONIA-LYASE"/>
    <property type="match status" value="1"/>
</dbReference>
<dbReference type="InterPro" id="IPR036052">
    <property type="entry name" value="TrpB-like_PALP_sf"/>
</dbReference>
<keyword evidence="4" id="KW-0456">Lyase</keyword>
<keyword evidence="2" id="KW-0663">Pyridoxal phosphate</keyword>
<accession>A0A2N6PGS8</accession>
<dbReference type="PANTHER" id="PTHR42937">
    <property type="match status" value="1"/>
</dbReference>
<comment type="caution">
    <text evidence="4">The sequence shown here is derived from an EMBL/GenBank/DDBJ whole genome shotgun (WGS) entry which is preliminary data.</text>
</comment>
<evidence type="ECO:0000256" key="1">
    <source>
        <dbReference type="ARBA" id="ARBA00001933"/>
    </source>
</evidence>